<feature type="region of interest" description="Disordered" evidence="11">
    <location>
        <begin position="129"/>
        <end position="174"/>
    </location>
</feature>
<keyword evidence="15" id="KW-1185">Reference proteome</keyword>
<organism evidence="14 15">
    <name type="scientific">Dichanthelium oligosanthes</name>
    <dbReference type="NCBI Taxonomy" id="888268"/>
    <lineage>
        <taxon>Eukaryota</taxon>
        <taxon>Viridiplantae</taxon>
        <taxon>Streptophyta</taxon>
        <taxon>Embryophyta</taxon>
        <taxon>Tracheophyta</taxon>
        <taxon>Spermatophyta</taxon>
        <taxon>Magnoliopsida</taxon>
        <taxon>Liliopsida</taxon>
        <taxon>Poales</taxon>
        <taxon>Poaceae</taxon>
        <taxon>PACMAD clade</taxon>
        <taxon>Panicoideae</taxon>
        <taxon>Panicodae</taxon>
        <taxon>Paniceae</taxon>
        <taxon>Dichantheliinae</taxon>
        <taxon>Dichanthelium</taxon>
    </lineage>
</organism>
<evidence type="ECO:0000256" key="3">
    <source>
        <dbReference type="ARBA" id="ARBA00022692"/>
    </source>
</evidence>
<evidence type="ECO:0000256" key="7">
    <source>
        <dbReference type="ARBA" id="ARBA00023136"/>
    </source>
</evidence>
<dbReference type="InterPro" id="IPR008979">
    <property type="entry name" value="Galactose-bd-like_sf"/>
</dbReference>
<dbReference type="InterPro" id="IPR006311">
    <property type="entry name" value="TAT_signal"/>
</dbReference>
<protein>
    <submittedName>
        <fullName evidence="14">Uncharacterized protein slp1</fullName>
    </submittedName>
</protein>
<evidence type="ECO:0000256" key="11">
    <source>
        <dbReference type="SAM" id="MobiDB-lite"/>
    </source>
</evidence>
<keyword evidence="4" id="KW-0256">Endoplasmic reticulum</keyword>
<dbReference type="FunFam" id="2.60.120.260:FF:000062">
    <property type="entry name" value="Galactose-binding protein isoform 3"/>
    <property type="match status" value="1"/>
</dbReference>
<evidence type="ECO:0000313" key="14">
    <source>
        <dbReference type="EMBL" id="OEL13856.1"/>
    </source>
</evidence>
<dbReference type="GO" id="GO:0005789">
    <property type="term" value="C:endoplasmic reticulum membrane"/>
    <property type="evidence" value="ECO:0007669"/>
    <property type="project" value="UniProtKB-SubCell"/>
</dbReference>
<evidence type="ECO:0000256" key="6">
    <source>
        <dbReference type="ARBA" id="ARBA00023054"/>
    </source>
</evidence>
<dbReference type="OrthoDB" id="266334at2759"/>
<reference evidence="14 15" key="1">
    <citation type="submission" date="2016-09" db="EMBL/GenBank/DDBJ databases">
        <title>The draft genome of Dichanthelium oligosanthes: A C3 panicoid grass species.</title>
        <authorList>
            <person name="Studer A.J."/>
            <person name="Schnable J.C."/>
            <person name="Brutnell T.P."/>
        </authorList>
    </citation>
    <scope>NUCLEOTIDE SEQUENCE [LARGE SCALE GENOMIC DNA]</scope>
    <source>
        <strain evidence="15">cv. Kellogg 1175</strain>
        <tissue evidence="14">Leaf</tissue>
    </source>
</reference>
<sequence length="708" mass="78491">MQRSRRALLRRTAAAAAQEQSAGVEAAAAGRKRRLYGFSASLVVASWVAVLLLHSLVGHGDGRRDGGGSTVALTVVEPTLNEGSVNPVAQGEHGENLVFPSDTCVNSEENVVLSEETLMQADQLCSNDEMQSQNTEALTRGSQVELSGDQGGRLPQTDVGSGVQPGAKVESEDLPRPARLSWVVPPGLDEFKTRAIAERGPGISSQQGNVIHRREPSGKLYNYAAASKGAKVLDFNKEAKGASNILDKDKDKYLRNPCSVDGKFVIIELSEETLVDTIAIANFEHYSSNPKEFELQSSLTYPTENWETLGRFTVANAKHAQNFTFPEPKWARYLKLNLLSHYGSEFYCTLSMLEVYGMDAVEQMLENLIPVENKKTEPEDKTKEPVEQMPLKEPTGGKESAQEPLDEDEFELEDEKPNGNSPKNGANDQISETRTLQAGRIPGDTVLKVLMQKVQSLDVSFSVLERYLEELNSRYGQIFKDFDADIDSKDVLLEKIKSELKNLESSKDIIASEIEGILSWKKVASSQLNQLVLDNAVLRSEFEIFRQKQTDMENRSLAVIFLSFVFACLALAKLSIGLMFKFCRFYDYEKFHNGNGEVDYSVIVPPDPGECRSKSAWKACASCWKLDQCTYLFILRNQGMVPIWAFMLPYMISKERWGNILVSSLHEHCAVHVLGMAPCLAHMASTLDCLQGSVPLVSSRKGVIDNFS</sequence>
<evidence type="ECO:0000313" key="15">
    <source>
        <dbReference type="Proteomes" id="UP000095767"/>
    </source>
</evidence>
<keyword evidence="3 12" id="KW-0812">Transmembrane</keyword>
<dbReference type="GO" id="GO:0031965">
    <property type="term" value="C:nuclear membrane"/>
    <property type="evidence" value="ECO:0007669"/>
    <property type="project" value="UniProtKB-SubCell"/>
</dbReference>
<feature type="domain" description="SUN" evidence="13">
    <location>
        <begin position="200"/>
        <end position="360"/>
    </location>
</feature>
<comment type="caution">
    <text evidence="14">The sequence shown here is derived from an EMBL/GenBank/DDBJ whole genome shotgun (WGS) entry which is preliminary data.</text>
</comment>
<feature type="transmembrane region" description="Helical" evidence="12">
    <location>
        <begin position="36"/>
        <end position="57"/>
    </location>
</feature>
<feature type="compositionally biased region" description="Acidic residues" evidence="11">
    <location>
        <begin position="404"/>
        <end position="414"/>
    </location>
</feature>
<gene>
    <name evidence="14" type="ORF">BAE44_0025129</name>
</gene>
<dbReference type="Proteomes" id="UP000095767">
    <property type="component" value="Unassembled WGS sequence"/>
</dbReference>
<evidence type="ECO:0000256" key="9">
    <source>
        <dbReference type="ARBA" id="ARBA00054046"/>
    </source>
</evidence>
<evidence type="ECO:0000256" key="2">
    <source>
        <dbReference type="ARBA" id="ARBA00004477"/>
    </source>
</evidence>
<dbReference type="EMBL" id="LWDX02072111">
    <property type="protein sequence ID" value="OEL13856.1"/>
    <property type="molecule type" value="Genomic_DNA"/>
</dbReference>
<feature type="transmembrane region" description="Helical" evidence="12">
    <location>
        <begin position="556"/>
        <end position="580"/>
    </location>
</feature>
<dbReference type="SUPFAM" id="SSF49785">
    <property type="entry name" value="Galactose-binding domain-like"/>
    <property type="match status" value="1"/>
</dbReference>
<feature type="compositionally biased region" description="Polar residues" evidence="11">
    <location>
        <begin position="418"/>
        <end position="430"/>
    </location>
</feature>
<accession>A0A1E5ULW9</accession>
<name>A0A1E5ULW9_9POAL</name>
<dbReference type="InterPro" id="IPR012919">
    <property type="entry name" value="SUN_dom"/>
</dbReference>
<comment type="function">
    <text evidence="9">Encodes a member of the mid-SUN subfamily of SUN-domain proteins that is localized to both the nuclear envelope and the ER. It is involved in early seed development and nuclear morphology. [TAIR].</text>
</comment>
<evidence type="ECO:0000259" key="13">
    <source>
        <dbReference type="PROSITE" id="PS51469"/>
    </source>
</evidence>
<evidence type="ECO:0000256" key="10">
    <source>
        <dbReference type="SAM" id="Coils"/>
    </source>
</evidence>
<dbReference type="AlphaFoldDB" id="A0A1E5ULW9"/>
<dbReference type="Gene3D" id="2.60.120.260">
    <property type="entry name" value="Galactose-binding domain-like"/>
    <property type="match status" value="1"/>
</dbReference>
<evidence type="ECO:0000256" key="1">
    <source>
        <dbReference type="ARBA" id="ARBA00004232"/>
    </source>
</evidence>
<keyword evidence="7 12" id="KW-0472">Membrane</keyword>
<keyword evidence="6 10" id="KW-0175">Coiled coil</keyword>
<dbReference type="Pfam" id="PF07738">
    <property type="entry name" value="Sad1_UNC"/>
    <property type="match status" value="1"/>
</dbReference>
<evidence type="ECO:0000256" key="12">
    <source>
        <dbReference type="SAM" id="Phobius"/>
    </source>
</evidence>
<proteinExistence type="predicted"/>
<keyword evidence="8" id="KW-0539">Nucleus</keyword>
<feature type="compositionally biased region" description="Basic and acidic residues" evidence="11">
    <location>
        <begin position="372"/>
        <end position="386"/>
    </location>
</feature>
<dbReference type="GO" id="GO:0034975">
    <property type="term" value="P:protein folding in endoplasmic reticulum"/>
    <property type="evidence" value="ECO:0007669"/>
    <property type="project" value="TreeGrafter"/>
</dbReference>
<feature type="coiled-coil region" evidence="10">
    <location>
        <begin position="486"/>
        <end position="513"/>
    </location>
</feature>
<dbReference type="PANTHER" id="PTHR12953">
    <property type="entry name" value="MEMBRANE PROTEIN CH1 RELATED"/>
    <property type="match status" value="1"/>
</dbReference>
<dbReference type="InterPro" id="IPR045120">
    <property type="entry name" value="Suco/Slp1-like"/>
</dbReference>
<feature type="region of interest" description="Disordered" evidence="11">
    <location>
        <begin position="371"/>
        <end position="430"/>
    </location>
</feature>
<dbReference type="PANTHER" id="PTHR12953:SF0">
    <property type="entry name" value="SUN DOMAIN-CONTAINING OSSIFICATION FACTOR"/>
    <property type="match status" value="1"/>
</dbReference>
<evidence type="ECO:0000256" key="8">
    <source>
        <dbReference type="ARBA" id="ARBA00023242"/>
    </source>
</evidence>
<dbReference type="STRING" id="888268.A0A1E5ULW9"/>
<feature type="compositionally biased region" description="Polar residues" evidence="11">
    <location>
        <begin position="129"/>
        <end position="145"/>
    </location>
</feature>
<dbReference type="PROSITE" id="PS51318">
    <property type="entry name" value="TAT"/>
    <property type="match status" value="1"/>
</dbReference>
<keyword evidence="5 12" id="KW-1133">Transmembrane helix</keyword>
<evidence type="ECO:0000256" key="4">
    <source>
        <dbReference type="ARBA" id="ARBA00022824"/>
    </source>
</evidence>
<dbReference type="PROSITE" id="PS51469">
    <property type="entry name" value="SUN"/>
    <property type="match status" value="1"/>
</dbReference>
<evidence type="ECO:0000256" key="5">
    <source>
        <dbReference type="ARBA" id="ARBA00022989"/>
    </source>
</evidence>
<comment type="subcellular location">
    <subcellularLocation>
        <location evidence="2">Endoplasmic reticulum membrane</location>
        <topology evidence="2">Multi-pass membrane protein</topology>
    </subcellularLocation>
    <subcellularLocation>
        <location evidence="1">Nucleus membrane</location>
        <topology evidence="1">Multi-pass membrane protein</topology>
    </subcellularLocation>
</comment>